<dbReference type="Pfam" id="PF01026">
    <property type="entry name" value="TatD_DNase"/>
    <property type="match status" value="1"/>
</dbReference>
<dbReference type="OrthoDB" id="413993at2759"/>
<dbReference type="GO" id="GO:0016788">
    <property type="term" value="F:hydrolase activity, acting on ester bonds"/>
    <property type="evidence" value="ECO:0007669"/>
    <property type="project" value="InterPro"/>
</dbReference>
<dbReference type="InterPro" id="IPR053044">
    <property type="entry name" value="Metallo-hydrolase/TatD-type"/>
</dbReference>
<dbReference type="OMA" id="FTGTAHH"/>
<dbReference type="PANTHER" id="PTHR47345:SF1">
    <property type="entry name" value="CUT9-INTERACTING PROTEIN SCN1"/>
    <property type="match status" value="1"/>
</dbReference>
<dbReference type="InterPro" id="IPR032466">
    <property type="entry name" value="Metal_Hydrolase"/>
</dbReference>
<evidence type="ECO:0000313" key="1">
    <source>
        <dbReference type="EMBL" id="KNC52022.1"/>
    </source>
</evidence>
<proteinExistence type="predicted"/>
<dbReference type="EMBL" id="GL349471">
    <property type="protein sequence ID" value="KNC52022.1"/>
    <property type="molecule type" value="Genomic_DNA"/>
</dbReference>
<dbReference type="RefSeq" id="XP_013755605.1">
    <property type="nucleotide sequence ID" value="XM_013900151.1"/>
</dbReference>
<protein>
    <submittedName>
        <fullName evidence="1">Uncharacterized protein</fullName>
    </submittedName>
</protein>
<name>A0A0L0DI83_THETB</name>
<dbReference type="PANTHER" id="PTHR47345">
    <property type="entry name" value="CUT9-INTERACTING PROTEIN SCN1"/>
    <property type="match status" value="1"/>
</dbReference>
<dbReference type="GeneID" id="25567003"/>
<dbReference type="Proteomes" id="UP000054408">
    <property type="component" value="Unassembled WGS sequence"/>
</dbReference>
<dbReference type="Gene3D" id="3.20.20.140">
    <property type="entry name" value="Metal-dependent hydrolases"/>
    <property type="match status" value="1"/>
</dbReference>
<organism evidence="1 2">
    <name type="scientific">Thecamonas trahens ATCC 50062</name>
    <dbReference type="NCBI Taxonomy" id="461836"/>
    <lineage>
        <taxon>Eukaryota</taxon>
        <taxon>Apusozoa</taxon>
        <taxon>Apusomonadida</taxon>
        <taxon>Apusomonadidae</taxon>
        <taxon>Thecamonas</taxon>
    </lineage>
</organism>
<dbReference type="eggNOG" id="KOG3020">
    <property type="taxonomic scope" value="Eukaryota"/>
</dbReference>
<accession>A0A0L0DI83</accession>
<reference evidence="1 2" key="1">
    <citation type="submission" date="2010-05" db="EMBL/GenBank/DDBJ databases">
        <title>The Genome Sequence of Thecamonas trahens ATCC 50062.</title>
        <authorList>
            <consortium name="The Broad Institute Genome Sequencing Platform"/>
            <person name="Russ C."/>
            <person name="Cuomo C."/>
            <person name="Shea T."/>
            <person name="Young S.K."/>
            <person name="Zeng Q."/>
            <person name="Koehrsen M."/>
            <person name="Haas B."/>
            <person name="Borodovsky M."/>
            <person name="Guigo R."/>
            <person name="Alvarado L."/>
            <person name="Berlin A."/>
            <person name="Bochicchio J."/>
            <person name="Borenstein D."/>
            <person name="Chapman S."/>
            <person name="Chen Z."/>
            <person name="Freedman E."/>
            <person name="Gellesch M."/>
            <person name="Goldberg J."/>
            <person name="Griggs A."/>
            <person name="Gujja S."/>
            <person name="Heilman E."/>
            <person name="Heiman D."/>
            <person name="Hepburn T."/>
            <person name="Howarth C."/>
            <person name="Jen D."/>
            <person name="Larson L."/>
            <person name="Mehta T."/>
            <person name="Park D."/>
            <person name="Pearson M."/>
            <person name="Roberts A."/>
            <person name="Saif S."/>
            <person name="Shenoy N."/>
            <person name="Sisk P."/>
            <person name="Stolte C."/>
            <person name="Sykes S."/>
            <person name="Thomson T."/>
            <person name="Walk T."/>
            <person name="White J."/>
            <person name="Yandava C."/>
            <person name="Burger G."/>
            <person name="Gray M.W."/>
            <person name="Holland P.W.H."/>
            <person name="King N."/>
            <person name="Lang F.B.F."/>
            <person name="Roger A.J."/>
            <person name="Ruiz-Trillo I."/>
            <person name="Lander E."/>
            <person name="Nusbaum C."/>
        </authorList>
    </citation>
    <scope>NUCLEOTIDE SEQUENCE [LARGE SCALE GENOMIC DNA]</scope>
    <source>
        <strain evidence="1 2">ATCC 50062</strain>
    </source>
</reference>
<gene>
    <name evidence="1" type="ORF">AMSG_08275</name>
</gene>
<keyword evidence="2" id="KW-1185">Reference proteome</keyword>
<sequence length="336" mass="35118">MASLSPLSPLSPAACTEVLDTHCHLHTGSGQSQMVGAGAVSMAVAESDDWDMLAEWLESGPDSAAASASASPWRIGGYGTHPWYATSVVELPSLRVDDLPTDATVSAAVASYIARLGDRLDAAAAAGHTVIVGEIGVDKFRGWHPQAEADGEVPDGYAEMSRNGRNRLAFNIAQKPLFEAQFDLAAARGLPVSIHCVQAGGYLFEFLASASRRGLVPSGVALHSVSLKAGLITSLLAIRGPLADVLFFGLSPAINYSSPRSAKLTDAAIALIPREQVLLESDLEEYEANEQAADYTPLVAALAVAWDATLAEVIAITSANARRWLAGLAPSPVQSC</sequence>
<dbReference type="SUPFAM" id="SSF51556">
    <property type="entry name" value="Metallo-dependent hydrolases"/>
    <property type="match status" value="1"/>
</dbReference>
<evidence type="ECO:0000313" key="2">
    <source>
        <dbReference type="Proteomes" id="UP000054408"/>
    </source>
</evidence>
<dbReference type="InterPro" id="IPR001130">
    <property type="entry name" value="TatD-like"/>
</dbReference>
<dbReference type="AlphaFoldDB" id="A0A0L0DI83"/>